<dbReference type="PANTHER" id="PTHR48085:SF5">
    <property type="entry name" value="CADMIUM_ZINC-TRANSPORTING ATPASE HMA4-RELATED"/>
    <property type="match status" value="1"/>
</dbReference>
<feature type="transmembrane region" description="Helical" evidence="10">
    <location>
        <begin position="426"/>
        <end position="449"/>
    </location>
</feature>
<keyword evidence="14" id="KW-1185">Reference proteome</keyword>
<dbReference type="SFLD" id="SFLDF00027">
    <property type="entry name" value="p-type_atpase"/>
    <property type="match status" value="1"/>
</dbReference>
<dbReference type="PRINTS" id="PR00119">
    <property type="entry name" value="CATATPASE"/>
</dbReference>
<dbReference type="STRING" id="1770053.SAMN05216551_104135"/>
<feature type="transmembrane region" description="Helical" evidence="10">
    <location>
        <begin position="191"/>
        <end position="210"/>
    </location>
</feature>
<keyword evidence="10" id="KW-1003">Cell membrane</keyword>
<feature type="transmembrane region" description="Helical" evidence="10">
    <location>
        <begin position="766"/>
        <end position="786"/>
    </location>
</feature>
<keyword evidence="10" id="KW-0067">ATP-binding</keyword>
<dbReference type="GO" id="GO:0005524">
    <property type="term" value="F:ATP binding"/>
    <property type="evidence" value="ECO:0007669"/>
    <property type="project" value="UniProtKB-UniRule"/>
</dbReference>
<protein>
    <recommendedName>
        <fullName evidence="8">P-type Zn(2+) transporter</fullName>
        <ecNumber evidence="8">7.2.2.12</ecNumber>
    </recommendedName>
</protein>
<keyword evidence="4 10" id="KW-0479">Metal-binding</keyword>
<evidence type="ECO:0000256" key="7">
    <source>
        <dbReference type="ARBA" id="ARBA00023136"/>
    </source>
</evidence>
<evidence type="ECO:0000313" key="14">
    <source>
        <dbReference type="Proteomes" id="UP000243719"/>
    </source>
</evidence>
<dbReference type="InterPro" id="IPR023299">
    <property type="entry name" value="ATPase_P-typ_cyto_dom_N"/>
</dbReference>
<dbReference type="GO" id="GO:0046872">
    <property type="term" value="F:metal ion binding"/>
    <property type="evidence" value="ECO:0007669"/>
    <property type="project" value="UniProtKB-KW"/>
</dbReference>
<dbReference type="Proteomes" id="UP000243719">
    <property type="component" value="Unassembled WGS sequence"/>
</dbReference>
<dbReference type="InterPro" id="IPR018303">
    <property type="entry name" value="ATPase_P-typ_P_site"/>
</dbReference>
<comment type="catalytic activity">
    <reaction evidence="9">
        <text>Zn(2+)(in) + ATP + H2O = Zn(2+)(out) + ADP + phosphate + H(+)</text>
        <dbReference type="Rhea" id="RHEA:20621"/>
        <dbReference type="ChEBI" id="CHEBI:15377"/>
        <dbReference type="ChEBI" id="CHEBI:15378"/>
        <dbReference type="ChEBI" id="CHEBI:29105"/>
        <dbReference type="ChEBI" id="CHEBI:30616"/>
        <dbReference type="ChEBI" id="CHEBI:43474"/>
        <dbReference type="ChEBI" id="CHEBI:456216"/>
        <dbReference type="EC" id="7.2.2.12"/>
    </reaction>
</comment>
<dbReference type="SFLD" id="SFLDG00002">
    <property type="entry name" value="C1.7:_P-type_atpase_like"/>
    <property type="match status" value="1"/>
</dbReference>
<dbReference type="InterPro" id="IPR008250">
    <property type="entry name" value="ATPase_P-typ_transduc_dom_A_sf"/>
</dbReference>
<evidence type="ECO:0000256" key="5">
    <source>
        <dbReference type="ARBA" id="ARBA00022967"/>
    </source>
</evidence>
<reference evidence="14" key="1">
    <citation type="submission" date="2016-09" db="EMBL/GenBank/DDBJ databases">
        <authorList>
            <person name="Varghese N."/>
            <person name="Submissions S."/>
        </authorList>
    </citation>
    <scope>NUCLEOTIDE SEQUENCE [LARGE SCALE GENOMIC DNA]</scope>
    <source>
        <strain evidence="14">JS23</strain>
    </source>
</reference>
<dbReference type="SUPFAM" id="SSF56784">
    <property type="entry name" value="HAD-like"/>
    <property type="match status" value="1"/>
</dbReference>
<keyword evidence="10" id="KW-0547">Nucleotide-binding</keyword>
<dbReference type="SUPFAM" id="SSF55008">
    <property type="entry name" value="HMA, heavy metal-associated domain"/>
    <property type="match status" value="1"/>
</dbReference>
<dbReference type="PANTHER" id="PTHR48085">
    <property type="entry name" value="CADMIUM/ZINC-TRANSPORTING ATPASE HMA2-RELATED"/>
    <property type="match status" value="1"/>
</dbReference>
<dbReference type="PROSITE" id="PS00154">
    <property type="entry name" value="ATPASE_E1_E2"/>
    <property type="match status" value="1"/>
</dbReference>
<proteinExistence type="inferred from homology"/>
<feature type="compositionally biased region" description="Basic and acidic residues" evidence="11">
    <location>
        <begin position="53"/>
        <end position="82"/>
    </location>
</feature>
<dbReference type="SUPFAM" id="SSF81653">
    <property type="entry name" value="Calcium ATPase, transduction domain A"/>
    <property type="match status" value="1"/>
</dbReference>
<dbReference type="RefSeq" id="WP_235837857.1">
    <property type="nucleotide sequence ID" value="NZ_FNLO01000004.1"/>
</dbReference>
<gene>
    <name evidence="13" type="ORF">SAMN05216551_104135</name>
</gene>
<dbReference type="InterPro" id="IPR001757">
    <property type="entry name" value="P_typ_ATPase"/>
</dbReference>
<dbReference type="InterPro" id="IPR036412">
    <property type="entry name" value="HAD-like_sf"/>
</dbReference>
<dbReference type="EMBL" id="FNLO01000004">
    <property type="protein sequence ID" value="SDV48071.1"/>
    <property type="molecule type" value="Genomic_DNA"/>
</dbReference>
<dbReference type="GO" id="GO:0016887">
    <property type="term" value="F:ATP hydrolysis activity"/>
    <property type="evidence" value="ECO:0007669"/>
    <property type="project" value="InterPro"/>
</dbReference>
<dbReference type="SFLD" id="SFLDS00003">
    <property type="entry name" value="Haloacid_Dehalogenase"/>
    <property type="match status" value="1"/>
</dbReference>
<dbReference type="GO" id="GO:0005886">
    <property type="term" value="C:plasma membrane"/>
    <property type="evidence" value="ECO:0007669"/>
    <property type="project" value="UniProtKB-SubCell"/>
</dbReference>
<dbReference type="GO" id="GO:0016463">
    <property type="term" value="F:P-type zinc transporter activity"/>
    <property type="evidence" value="ECO:0007669"/>
    <property type="project" value="UniProtKB-EC"/>
</dbReference>
<evidence type="ECO:0000256" key="2">
    <source>
        <dbReference type="ARBA" id="ARBA00006024"/>
    </source>
</evidence>
<keyword evidence="3 10" id="KW-0812">Transmembrane</keyword>
<dbReference type="Gene3D" id="3.40.1110.10">
    <property type="entry name" value="Calcium-transporting ATPase, cytoplasmic domain N"/>
    <property type="match status" value="1"/>
</dbReference>
<dbReference type="Gene3D" id="3.40.50.1000">
    <property type="entry name" value="HAD superfamily/HAD-like"/>
    <property type="match status" value="1"/>
</dbReference>
<evidence type="ECO:0000256" key="11">
    <source>
        <dbReference type="SAM" id="MobiDB-lite"/>
    </source>
</evidence>
<evidence type="ECO:0000256" key="3">
    <source>
        <dbReference type="ARBA" id="ARBA00022692"/>
    </source>
</evidence>
<dbReference type="NCBIfam" id="TIGR01525">
    <property type="entry name" value="ATPase-IB_hvy"/>
    <property type="match status" value="1"/>
</dbReference>
<feature type="transmembrane region" description="Helical" evidence="10">
    <location>
        <begin position="792"/>
        <end position="814"/>
    </location>
</feature>
<dbReference type="Gene3D" id="2.70.150.10">
    <property type="entry name" value="Calcium-transporting ATPase, cytoplasmic transduction domain A"/>
    <property type="match status" value="1"/>
</dbReference>
<dbReference type="Pfam" id="PF00702">
    <property type="entry name" value="Hydrolase"/>
    <property type="match status" value="1"/>
</dbReference>
<dbReference type="GO" id="GO:0015086">
    <property type="term" value="F:cadmium ion transmembrane transporter activity"/>
    <property type="evidence" value="ECO:0007669"/>
    <property type="project" value="TreeGrafter"/>
</dbReference>
<evidence type="ECO:0000256" key="10">
    <source>
        <dbReference type="RuleBase" id="RU362081"/>
    </source>
</evidence>
<accession>A0A1H2PNB5</accession>
<dbReference type="AlphaFoldDB" id="A0A1H2PNB5"/>
<name>A0A1H2PNB5_9BURK</name>
<evidence type="ECO:0000313" key="13">
    <source>
        <dbReference type="EMBL" id="SDV48071.1"/>
    </source>
</evidence>
<organism evidence="13 14">
    <name type="scientific">Chitinasiproducens palmae</name>
    <dbReference type="NCBI Taxonomy" id="1770053"/>
    <lineage>
        <taxon>Bacteria</taxon>
        <taxon>Pseudomonadati</taxon>
        <taxon>Pseudomonadota</taxon>
        <taxon>Betaproteobacteria</taxon>
        <taxon>Burkholderiales</taxon>
        <taxon>Burkholderiaceae</taxon>
        <taxon>Chitinasiproducens</taxon>
    </lineage>
</organism>
<dbReference type="InterPro" id="IPR044492">
    <property type="entry name" value="P_typ_ATPase_HD_dom"/>
</dbReference>
<dbReference type="NCBIfam" id="TIGR01494">
    <property type="entry name" value="ATPase_P-type"/>
    <property type="match status" value="2"/>
</dbReference>
<dbReference type="InterPro" id="IPR059000">
    <property type="entry name" value="ATPase_P-type_domA"/>
</dbReference>
<evidence type="ECO:0000256" key="6">
    <source>
        <dbReference type="ARBA" id="ARBA00022989"/>
    </source>
</evidence>
<dbReference type="FunFam" id="2.70.150.10:FF:000002">
    <property type="entry name" value="Copper-transporting ATPase 1, putative"/>
    <property type="match status" value="1"/>
</dbReference>
<evidence type="ECO:0000259" key="12">
    <source>
        <dbReference type="Pfam" id="PF00122"/>
    </source>
</evidence>
<feature type="transmembrane region" description="Helical" evidence="10">
    <location>
        <begin position="222"/>
        <end position="244"/>
    </location>
</feature>
<dbReference type="SUPFAM" id="SSF81665">
    <property type="entry name" value="Calcium ATPase, transmembrane domain M"/>
    <property type="match status" value="1"/>
</dbReference>
<evidence type="ECO:0000256" key="4">
    <source>
        <dbReference type="ARBA" id="ARBA00022723"/>
    </source>
</evidence>
<sequence>MRQQNPEADAVGTHGKHEAGCGTACGAREPAHGQVRGQVRGQVQAGARPVTHAHAETSGHHRHADGEAHDHGHGHDHDHDHASAAGPCCAHAAAAPVRGAAPLPDGAVRSLFRIEAMDCPTEERLIRNALGRTPNVVALHFDLMQRVLTVDHRGLDDDRIVSAIAGLGMQAVPLDAEASAQPAAPRPPVPWWPLAVGGAFALAAEIVQWLQDAGGDAHATAFPAAWLSAACALVALACCGIGVYRKGLIALRHRELNINALMAIAVTGALLLRQWPEAAMVMVLFALAERIEAASLDRAGRAVRALLALAPSQATVRDADGNWRTVPADTVAPGAAVRVRPGERVPLDGRVIRGVSSVDQAPITGESLPVDKTAGAPLFAGSINQQGELEFEVSVRAADSTLAAMIRAVQQAQGEKAPTQRFVDRFAAVYTPAVVALAVLVALLLPWGFGVAWSQAVYQALVLLVIACPCALVISTPVTIVSALAAAARRGILVKGGAHLESGRRLRWIGLDKTGTLTAGKPEQTDCVILGADRASGVDETVKRHALALADRSDHPVSRAIARALGAAATGAAPAVERFEAQPGEGVSATLDGIAHRLVSRRAAGAVSPEVAALADGFEAQGKTVTLLTGPDGVRAVFAVADTVRASSREAVAQLHALGVGTLLLSGDNTRTVAAVAAELGIDDARGEQLPAHKAEAITARRAEGGVGMVGDGINDAPALAAADIGFAMGAAGSDVAIETADVALMDDDLRKLPEFIALSRRTHRVLMQNITIALGLKAVFVALTIAGLGTLWMAVFADVGASLIVVGNGLRLLRGGRAAAASRDRATTRPAVVPPRRREA</sequence>
<dbReference type="EC" id="7.2.2.12" evidence="8"/>
<dbReference type="InterPro" id="IPR027256">
    <property type="entry name" value="P-typ_ATPase_IB"/>
</dbReference>
<dbReference type="Pfam" id="PF00122">
    <property type="entry name" value="E1-E2_ATPase"/>
    <property type="match status" value="1"/>
</dbReference>
<dbReference type="Gene3D" id="3.30.70.100">
    <property type="match status" value="1"/>
</dbReference>
<feature type="transmembrane region" description="Helical" evidence="10">
    <location>
        <begin position="461"/>
        <end position="486"/>
    </location>
</feature>
<evidence type="ECO:0000256" key="1">
    <source>
        <dbReference type="ARBA" id="ARBA00004370"/>
    </source>
</evidence>
<keyword evidence="7 10" id="KW-0472">Membrane</keyword>
<evidence type="ECO:0000256" key="8">
    <source>
        <dbReference type="ARBA" id="ARBA00039097"/>
    </source>
</evidence>
<dbReference type="InterPro" id="IPR051014">
    <property type="entry name" value="Cation_Transport_ATPase_IB"/>
</dbReference>
<keyword evidence="6 10" id="KW-1133">Transmembrane helix</keyword>
<feature type="domain" description="P-type ATPase A" evidence="12">
    <location>
        <begin position="309"/>
        <end position="410"/>
    </location>
</feature>
<comment type="similarity">
    <text evidence="2 10">Belongs to the cation transport ATPase (P-type) (TC 3.A.3) family. Type IB subfamily.</text>
</comment>
<dbReference type="InterPro" id="IPR023298">
    <property type="entry name" value="ATPase_P-typ_TM_dom_sf"/>
</dbReference>
<evidence type="ECO:0000256" key="9">
    <source>
        <dbReference type="ARBA" id="ARBA00047308"/>
    </source>
</evidence>
<comment type="subcellular location">
    <subcellularLocation>
        <location evidence="10">Cell membrane</location>
    </subcellularLocation>
    <subcellularLocation>
        <location evidence="1">Membrane</location>
    </subcellularLocation>
</comment>
<feature type="compositionally biased region" description="Low complexity" evidence="11">
    <location>
        <begin position="33"/>
        <end position="48"/>
    </location>
</feature>
<keyword evidence="5" id="KW-1278">Translocase</keyword>
<dbReference type="InterPro" id="IPR023214">
    <property type="entry name" value="HAD_sf"/>
</dbReference>
<feature type="region of interest" description="Disordered" evidence="11">
    <location>
        <begin position="1"/>
        <end position="84"/>
    </location>
</feature>
<dbReference type="InterPro" id="IPR036163">
    <property type="entry name" value="HMA_dom_sf"/>
</dbReference>